<accession>A0A918CC85</accession>
<organism evidence="2 3">
    <name type="scientific">Deinococcus ruber</name>
    <dbReference type="NCBI Taxonomy" id="1848197"/>
    <lineage>
        <taxon>Bacteria</taxon>
        <taxon>Thermotogati</taxon>
        <taxon>Deinococcota</taxon>
        <taxon>Deinococci</taxon>
        <taxon>Deinococcales</taxon>
        <taxon>Deinococcaceae</taxon>
        <taxon>Deinococcus</taxon>
    </lineage>
</organism>
<sequence length="538" mass="58254">MAALCAACCCMTFQPQKLYGAAPKAFTLFPALRERETIPAALKARHAGPAMRVISSPTLQAMAMLLTGEVELRQAFTLEEGTYQQVLYAGRANGTSWSCLQMHDTLTLTSQTETLPLILLALTASASLPIFEEINVAWKLFLSKAANLNLTLPCTQTQLQQNAAALKDVMIRLCDVLTYTLESHPITIESANPLLRGDVVTPLVLSGMDLPAPPALPLSTPDTGIVGDLTHWLKRGLNVLMTGPTSTFKTTAANRALLNNHAAIFTVAGRPGLEDRDFYGGIYPGASGPEWIPGPVTQAFSSAANGTLTGIVFNEVTRFEALYFNATIGMMDEYSGAELAAQGITLTPQALQDIGLTSQSDGRFYLLTLPNGTQIPCRKELLCFIGTANLGSDYVTTGELDAALLRRFDRHVEMPHPERHEVMPMLIRAAGDAYLADVGYTLEVFTRTQVLDQSGRSDKTSAEGLLLRPMNFSVTRALLDETRELCGRGMPAQVAFLKAAQSTVVPYCVPRQPNGQLDPAALERLTDDIRRYSLGLGQ</sequence>
<dbReference type="Pfam" id="PF07728">
    <property type="entry name" value="AAA_5"/>
    <property type="match status" value="1"/>
</dbReference>
<dbReference type="EMBL" id="BMQL01000020">
    <property type="protein sequence ID" value="GGR17116.1"/>
    <property type="molecule type" value="Genomic_DNA"/>
</dbReference>
<dbReference type="Proteomes" id="UP000603865">
    <property type="component" value="Unassembled WGS sequence"/>
</dbReference>
<protein>
    <recommendedName>
        <fullName evidence="1">ATPase dynein-related AAA domain-containing protein</fullName>
    </recommendedName>
</protein>
<feature type="domain" description="ATPase dynein-related AAA" evidence="1">
    <location>
        <begin position="238"/>
        <end position="408"/>
    </location>
</feature>
<evidence type="ECO:0000313" key="3">
    <source>
        <dbReference type="Proteomes" id="UP000603865"/>
    </source>
</evidence>
<evidence type="ECO:0000259" key="1">
    <source>
        <dbReference type="Pfam" id="PF07728"/>
    </source>
</evidence>
<reference evidence="2" key="2">
    <citation type="submission" date="2020-09" db="EMBL/GenBank/DDBJ databases">
        <authorList>
            <person name="Sun Q."/>
            <person name="Ohkuma M."/>
        </authorList>
    </citation>
    <scope>NUCLEOTIDE SEQUENCE</scope>
    <source>
        <strain evidence="2">JCM 31311</strain>
    </source>
</reference>
<dbReference type="GO" id="GO:0016887">
    <property type="term" value="F:ATP hydrolysis activity"/>
    <property type="evidence" value="ECO:0007669"/>
    <property type="project" value="InterPro"/>
</dbReference>
<name>A0A918CC85_9DEIO</name>
<proteinExistence type="predicted"/>
<dbReference type="InterPro" id="IPR027417">
    <property type="entry name" value="P-loop_NTPase"/>
</dbReference>
<evidence type="ECO:0000313" key="2">
    <source>
        <dbReference type="EMBL" id="GGR17116.1"/>
    </source>
</evidence>
<dbReference type="Gene3D" id="3.40.50.300">
    <property type="entry name" value="P-loop containing nucleotide triphosphate hydrolases"/>
    <property type="match status" value="1"/>
</dbReference>
<keyword evidence="3" id="KW-1185">Reference proteome</keyword>
<dbReference type="GO" id="GO:0005524">
    <property type="term" value="F:ATP binding"/>
    <property type="evidence" value="ECO:0007669"/>
    <property type="project" value="InterPro"/>
</dbReference>
<dbReference type="AlphaFoldDB" id="A0A918CC85"/>
<comment type="caution">
    <text evidence="2">The sequence shown here is derived from an EMBL/GenBank/DDBJ whole genome shotgun (WGS) entry which is preliminary data.</text>
</comment>
<dbReference type="SUPFAM" id="SSF52540">
    <property type="entry name" value="P-loop containing nucleoside triphosphate hydrolases"/>
    <property type="match status" value="1"/>
</dbReference>
<reference evidence="2" key="1">
    <citation type="journal article" date="2014" name="Int. J. Syst. Evol. Microbiol.">
        <title>Complete genome sequence of Corynebacterium casei LMG S-19264T (=DSM 44701T), isolated from a smear-ripened cheese.</title>
        <authorList>
            <consortium name="US DOE Joint Genome Institute (JGI-PGF)"/>
            <person name="Walter F."/>
            <person name="Albersmeier A."/>
            <person name="Kalinowski J."/>
            <person name="Ruckert C."/>
        </authorList>
    </citation>
    <scope>NUCLEOTIDE SEQUENCE</scope>
    <source>
        <strain evidence="2">JCM 31311</strain>
    </source>
</reference>
<gene>
    <name evidence="2" type="ORF">GCM10008957_32140</name>
</gene>
<dbReference type="InterPro" id="IPR011704">
    <property type="entry name" value="ATPase_dyneun-rel_AAA"/>
</dbReference>